<dbReference type="SUPFAM" id="SSF50129">
    <property type="entry name" value="GroES-like"/>
    <property type="match status" value="1"/>
</dbReference>
<dbReference type="Gene3D" id="3.40.50.720">
    <property type="entry name" value="NAD(P)-binding Rossmann-like Domain"/>
    <property type="match status" value="1"/>
</dbReference>
<dbReference type="CDD" id="cd05286">
    <property type="entry name" value="QOR2"/>
    <property type="match status" value="1"/>
</dbReference>
<dbReference type="SMART" id="SM00829">
    <property type="entry name" value="PKS_ER"/>
    <property type="match status" value="1"/>
</dbReference>
<keyword evidence="2" id="KW-0560">Oxidoreductase</keyword>
<comment type="caution">
    <text evidence="4">The sequence shown here is derived from an EMBL/GenBank/DDBJ whole genome shotgun (WGS) entry which is preliminary data.</text>
</comment>
<evidence type="ECO:0000259" key="3">
    <source>
        <dbReference type="SMART" id="SM00829"/>
    </source>
</evidence>
<feature type="domain" description="Enoyl reductase (ER)" evidence="3">
    <location>
        <begin position="27"/>
        <end position="337"/>
    </location>
</feature>
<dbReference type="GO" id="GO:0070402">
    <property type="term" value="F:NADPH binding"/>
    <property type="evidence" value="ECO:0007669"/>
    <property type="project" value="TreeGrafter"/>
</dbReference>
<dbReference type="InterPro" id="IPR011032">
    <property type="entry name" value="GroES-like_sf"/>
</dbReference>
<gene>
    <name evidence="4" type="ORF">CLV60_10567</name>
</gene>
<proteinExistence type="predicted"/>
<dbReference type="InterPro" id="IPR013154">
    <property type="entry name" value="ADH-like_N"/>
</dbReference>
<evidence type="ECO:0000256" key="2">
    <source>
        <dbReference type="ARBA" id="ARBA00023002"/>
    </source>
</evidence>
<evidence type="ECO:0000256" key="1">
    <source>
        <dbReference type="ARBA" id="ARBA00022857"/>
    </source>
</evidence>
<organism evidence="4 5">
    <name type="scientific">Dyadobacter jiangsuensis</name>
    <dbReference type="NCBI Taxonomy" id="1591085"/>
    <lineage>
        <taxon>Bacteria</taxon>
        <taxon>Pseudomonadati</taxon>
        <taxon>Bacteroidota</taxon>
        <taxon>Cytophagia</taxon>
        <taxon>Cytophagales</taxon>
        <taxon>Spirosomataceae</taxon>
        <taxon>Dyadobacter</taxon>
    </lineage>
</organism>
<dbReference type="SUPFAM" id="SSF51735">
    <property type="entry name" value="NAD(P)-binding Rossmann-fold domains"/>
    <property type="match status" value="1"/>
</dbReference>
<keyword evidence="1" id="KW-0521">NADP</keyword>
<dbReference type="InterPro" id="IPR047618">
    <property type="entry name" value="QOR-like"/>
</dbReference>
<protein>
    <submittedName>
        <fullName evidence="4">NADPH2:quinone reductase</fullName>
    </submittedName>
</protein>
<dbReference type="InterPro" id="IPR036291">
    <property type="entry name" value="NAD(P)-bd_dom_sf"/>
</dbReference>
<keyword evidence="5" id="KW-1185">Reference proteome</keyword>
<sequence length="339" mass="36389">MTMLTDMSGLVTAIANKSGIVKIYKQGAPSVLGYERESIAEPGPGQVRVRQEAVGLNFVDTYYRDGKFPVKSFPYTPGVEAAGVIEAVGPWVTEFNVGDRVGYHFIPGAYAESRVVSTQQLIHIPDDITSEEAAAMLVKGFTARMLVKIVNPIKPGDVVLVHAAAGGVGTLVTKWAKALGATVIGTTGSEEKKEVVLANGADHVFLAECREFVHSVMEITEGRGVDVVFDGVGKDTFSYSLDVIRKGGKIVLYGSSSGQPEHIDHALLRERSIVMATPTLSAYITDREVLEEYAADTFEAFSSGIFGELAITRYPLSKAYLAQADLEARKTIGSVILVP</sequence>
<dbReference type="EMBL" id="PYAS01000005">
    <property type="protein sequence ID" value="PSL29232.1"/>
    <property type="molecule type" value="Genomic_DNA"/>
</dbReference>
<dbReference type="AlphaFoldDB" id="A0A2P8G5I6"/>
<dbReference type="Pfam" id="PF00107">
    <property type="entry name" value="ADH_zinc_N"/>
    <property type="match status" value="1"/>
</dbReference>
<reference evidence="4 5" key="1">
    <citation type="submission" date="2018-03" db="EMBL/GenBank/DDBJ databases">
        <title>Genomic Encyclopedia of Archaeal and Bacterial Type Strains, Phase II (KMG-II): from individual species to whole genera.</title>
        <authorList>
            <person name="Goeker M."/>
        </authorList>
    </citation>
    <scope>NUCLEOTIDE SEQUENCE [LARGE SCALE GENOMIC DNA]</scope>
    <source>
        <strain evidence="4 5">DSM 29057</strain>
    </source>
</reference>
<dbReference type="InterPro" id="IPR013149">
    <property type="entry name" value="ADH-like_C"/>
</dbReference>
<dbReference type="InterPro" id="IPR020843">
    <property type="entry name" value="ER"/>
</dbReference>
<dbReference type="GO" id="GO:0003960">
    <property type="term" value="F:quinone reductase (NADPH) activity"/>
    <property type="evidence" value="ECO:0007669"/>
    <property type="project" value="InterPro"/>
</dbReference>
<dbReference type="GO" id="GO:0005829">
    <property type="term" value="C:cytosol"/>
    <property type="evidence" value="ECO:0007669"/>
    <property type="project" value="TreeGrafter"/>
</dbReference>
<dbReference type="Pfam" id="PF08240">
    <property type="entry name" value="ADH_N"/>
    <property type="match status" value="1"/>
</dbReference>
<name>A0A2P8G5I6_9BACT</name>
<dbReference type="PANTHER" id="PTHR48106">
    <property type="entry name" value="QUINONE OXIDOREDUCTASE PIG3-RELATED"/>
    <property type="match status" value="1"/>
</dbReference>
<dbReference type="GO" id="GO:0035925">
    <property type="term" value="F:mRNA 3'-UTR AU-rich region binding"/>
    <property type="evidence" value="ECO:0007669"/>
    <property type="project" value="TreeGrafter"/>
</dbReference>
<accession>A0A2P8G5I6</accession>
<evidence type="ECO:0000313" key="5">
    <source>
        <dbReference type="Proteomes" id="UP000241964"/>
    </source>
</evidence>
<dbReference type="PANTHER" id="PTHR48106:SF13">
    <property type="entry name" value="QUINONE OXIDOREDUCTASE-RELATED"/>
    <property type="match status" value="1"/>
</dbReference>
<dbReference type="Gene3D" id="3.90.180.10">
    <property type="entry name" value="Medium-chain alcohol dehydrogenases, catalytic domain"/>
    <property type="match status" value="1"/>
</dbReference>
<evidence type="ECO:0000313" key="4">
    <source>
        <dbReference type="EMBL" id="PSL29232.1"/>
    </source>
</evidence>
<dbReference type="Proteomes" id="UP000241964">
    <property type="component" value="Unassembled WGS sequence"/>
</dbReference>